<keyword evidence="3" id="KW-0963">Cytoplasm</keyword>
<keyword evidence="10" id="KW-0804">Transcription</keyword>
<feature type="binding site" evidence="11">
    <location>
        <position position="139"/>
    </location>
    <ligand>
        <name>Zn(2+)</name>
        <dbReference type="ChEBI" id="CHEBI:29105"/>
    </ligand>
</feature>
<evidence type="ECO:0000256" key="11">
    <source>
        <dbReference type="PIRSR" id="PIRSR602481-1"/>
    </source>
</evidence>
<feature type="binding site" evidence="11">
    <location>
        <position position="99"/>
    </location>
    <ligand>
        <name>Zn(2+)</name>
        <dbReference type="ChEBI" id="CHEBI:29105"/>
    </ligand>
</feature>
<proteinExistence type="inferred from homology"/>
<dbReference type="PANTHER" id="PTHR33202">
    <property type="entry name" value="ZINC UPTAKE REGULATION PROTEIN"/>
    <property type="match status" value="1"/>
</dbReference>
<evidence type="ECO:0000256" key="1">
    <source>
        <dbReference type="ARBA" id="ARBA00004496"/>
    </source>
</evidence>
<dbReference type="InterPro" id="IPR043135">
    <property type="entry name" value="Fur_C"/>
</dbReference>
<dbReference type="Gene3D" id="1.10.10.10">
    <property type="entry name" value="Winged helix-like DNA-binding domain superfamily/Winged helix DNA-binding domain"/>
    <property type="match status" value="1"/>
</dbReference>
<dbReference type="InterPro" id="IPR036390">
    <property type="entry name" value="WH_DNA-bd_sf"/>
</dbReference>
<dbReference type="GO" id="GO:0008270">
    <property type="term" value="F:zinc ion binding"/>
    <property type="evidence" value="ECO:0007669"/>
    <property type="project" value="TreeGrafter"/>
</dbReference>
<evidence type="ECO:0000256" key="2">
    <source>
        <dbReference type="ARBA" id="ARBA00007957"/>
    </source>
</evidence>
<evidence type="ECO:0000256" key="3">
    <source>
        <dbReference type="ARBA" id="ARBA00022490"/>
    </source>
</evidence>
<dbReference type="InterPro" id="IPR036388">
    <property type="entry name" value="WH-like_DNA-bd_sf"/>
</dbReference>
<evidence type="ECO:0000256" key="10">
    <source>
        <dbReference type="ARBA" id="ARBA00023163"/>
    </source>
</evidence>
<dbReference type="CDD" id="cd07153">
    <property type="entry name" value="Fur_like"/>
    <property type="match status" value="1"/>
</dbReference>
<keyword evidence="6 11" id="KW-0862">Zinc</keyword>
<evidence type="ECO:0000313" key="12">
    <source>
        <dbReference type="EMBL" id="MBB3050055.1"/>
    </source>
</evidence>
<keyword evidence="9" id="KW-0238">DNA-binding</keyword>
<organism evidence="12 13">
    <name type="scientific">Prauserella isguenensis</name>
    <dbReference type="NCBI Taxonomy" id="1470180"/>
    <lineage>
        <taxon>Bacteria</taxon>
        <taxon>Bacillati</taxon>
        <taxon>Actinomycetota</taxon>
        <taxon>Actinomycetes</taxon>
        <taxon>Pseudonocardiales</taxon>
        <taxon>Pseudonocardiaceae</taxon>
        <taxon>Prauserella</taxon>
    </lineage>
</organism>
<dbReference type="GO" id="GO:0045892">
    <property type="term" value="P:negative regulation of DNA-templated transcription"/>
    <property type="evidence" value="ECO:0007669"/>
    <property type="project" value="TreeGrafter"/>
</dbReference>
<comment type="similarity">
    <text evidence="2">Belongs to the Fur family.</text>
</comment>
<feature type="binding site" evidence="11">
    <location>
        <position position="136"/>
    </location>
    <ligand>
        <name>Zn(2+)</name>
        <dbReference type="ChEBI" id="CHEBI:29105"/>
    </ligand>
</feature>
<dbReference type="InterPro" id="IPR002481">
    <property type="entry name" value="FUR"/>
</dbReference>
<dbReference type="RefSeq" id="WP_183648585.1">
    <property type="nucleotide sequence ID" value="NZ_JACHWU010000001.1"/>
</dbReference>
<gene>
    <name evidence="12" type="ORF">FHS23_001050</name>
</gene>
<evidence type="ECO:0000313" key="13">
    <source>
        <dbReference type="Proteomes" id="UP000550714"/>
    </source>
</evidence>
<protein>
    <submittedName>
        <fullName evidence="12">Fur family ferric uptake transcriptional regulator</fullName>
    </submittedName>
</protein>
<dbReference type="AlphaFoldDB" id="A0A839RXY2"/>
<dbReference type="EMBL" id="JACHWU010000001">
    <property type="protein sequence ID" value="MBB3050055.1"/>
    <property type="molecule type" value="Genomic_DNA"/>
</dbReference>
<comment type="subcellular location">
    <subcellularLocation>
        <location evidence="1">Cytoplasm</location>
    </subcellularLocation>
</comment>
<evidence type="ECO:0000256" key="9">
    <source>
        <dbReference type="ARBA" id="ARBA00023125"/>
    </source>
</evidence>
<comment type="caution">
    <text evidence="12">The sequence shown here is derived from an EMBL/GenBank/DDBJ whole genome shotgun (WGS) entry which is preliminary data.</text>
</comment>
<dbReference type="GO" id="GO:0000976">
    <property type="term" value="F:transcription cis-regulatory region binding"/>
    <property type="evidence" value="ECO:0007669"/>
    <property type="project" value="TreeGrafter"/>
</dbReference>
<reference evidence="12 13" key="1">
    <citation type="submission" date="2020-08" db="EMBL/GenBank/DDBJ databases">
        <title>Genomic Encyclopedia of Type Strains, Phase III (KMG-III): the genomes of soil and plant-associated and newly described type strains.</title>
        <authorList>
            <person name="Whitman W."/>
        </authorList>
    </citation>
    <scope>NUCLEOTIDE SEQUENCE [LARGE SCALE GENOMIC DNA]</scope>
    <source>
        <strain evidence="12 13">CECT 8577</strain>
    </source>
</reference>
<dbReference type="PANTHER" id="PTHR33202:SF18">
    <property type="entry name" value="TRANSCRIPTIONAL REGULATOR FURA"/>
    <property type="match status" value="1"/>
</dbReference>
<keyword evidence="8" id="KW-0805">Transcription regulation</keyword>
<name>A0A839RXY2_9PSEU</name>
<comment type="cofactor">
    <cofactor evidence="11">
        <name>Zn(2+)</name>
        <dbReference type="ChEBI" id="CHEBI:29105"/>
    </cofactor>
    <text evidence="11">Binds 1 zinc ion per subunit.</text>
</comment>
<evidence type="ECO:0000256" key="4">
    <source>
        <dbReference type="ARBA" id="ARBA00022491"/>
    </source>
</evidence>
<dbReference type="GO" id="GO:0003700">
    <property type="term" value="F:DNA-binding transcription factor activity"/>
    <property type="evidence" value="ECO:0007669"/>
    <property type="project" value="InterPro"/>
</dbReference>
<dbReference type="GO" id="GO:1900376">
    <property type="term" value="P:regulation of secondary metabolite biosynthetic process"/>
    <property type="evidence" value="ECO:0007669"/>
    <property type="project" value="TreeGrafter"/>
</dbReference>
<sequence length="159" mass="17426">MDAGTQPDVAELLRSVGLRVTGPRRRVLSWLEHHPHSTADAVWAGVRGQPASVSRQAIYDVLRACEEAGLVRSIQPAGHAARYERRVHDNHHHLVCQSCGRTEDVDCAVGATPCLTPSDYRGYDISQAEVMFWGLCPACRQRRQAERAAAEQAPVPHGG</sequence>
<evidence type="ECO:0000256" key="6">
    <source>
        <dbReference type="ARBA" id="ARBA00022833"/>
    </source>
</evidence>
<dbReference type="SUPFAM" id="SSF46785">
    <property type="entry name" value="Winged helix' DNA-binding domain"/>
    <property type="match status" value="1"/>
</dbReference>
<dbReference type="GO" id="GO:0005737">
    <property type="term" value="C:cytoplasm"/>
    <property type="evidence" value="ECO:0007669"/>
    <property type="project" value="UniProtKB-SubCell"/>
</dbReference>
<dbReference type="Pfam" id="PF01475">
    <property type="entry name" value="FUR"/>
    <property type="match status" value="1"/>
</dbReference>
<keyword evidence="5 11" id="KW-0479">Metal-binding</keyword>
<accession>A0A839RXY2</accession>
<dbReference type="Proteomes" id="UP000550714">
    <property type="component" value="Unassembled WGS sequence"/>
</dbReference>
<keyword evidence="4" id="KW-0678">Repressor</keyword>
<dbReference type="Gene3D" id="3.30.1490.190">
    <property type="match status" value="1"/>
</dbReference>
<evidence type="ECO:0000256" key="8">
    <source>
        <dbReference type="ARBA" id="ARBA00023015"/>
    </source>
</evidence>
<keyword evidence="13" id="KW-1185">Reference proteome</keyword>
<evidence type="ECO:0000256" key="7">
    <source>
        <dbReference type="ARBA" id="ARBA00023004"/>
    </source>
</evidence>
<keyword evidence="7" id="KW-0408">Iron</keyword>
<feature type="binding site" evidence="11">
    <location>
        <position position="96"/>
    </location>
    <ligand>
        <name>Zn(2+)</name>
        <dbReference type="ChEBI" id="CHEBI:29105"/>
    </ligand>
</feature>
<evidence type="ECO:0000256" key="5">
    <source>
        <dbReference type="ARBA" id="ARBA00022723"/>
    </source>
</evidence>